<dbReference type="Pfam" id="PF02583">
    <property type="entry name" value="Trns_repr_metal"/>
    <property type="match status" value="1"/>
</dbReference>
<dbReference type="GeneID" id="31924827"/>
<dbReference type="GO" id="GO:0046872">
    <property type="term" value="F:metal ion binding"/>
    <property type="evidence" value="ECO:0007669"/>
    <property type="project" value="InterPro"/>
</dbReference>
<comment type="similarity">
    <text evidence="1">Belongs to the CsoR family.</text>
</comment>
<dbReference type="InterPro" id="IPR003735">
    <property type="entry name" value="Metal_Tscrpt_repr"/>
</dbReference>
<keyword evidence="2" id="KW-0186">Copper</keyword>
<dbReference type="Proteomes" id="UP000002077">
    <property type="component" value="Chromosome"/>
</dbReference>
<reference evidence="3 4" key="1">
    <citation type="journal article" date="2010" name="BMC Genomics">
        <title>Complete genome sequence and lifestyle of black-pigmented Corynebacterium aurimucosum ATCC 700975 (formerly C. nigricans CN-1) isolated from a vaginal swab of a woman with spontaneous abortion.</title>
        <authorList>
            <person name="Trost E."/>
            <person name="Gotker S."/>
            <person name="Schneider J."/>
            <person name="Schneiker-Bekel S."/>
            <person name="Szczepanowski R."/>
            <person name="Tilker A."/>
            <person name="Viehoever P."/>
            <person name="Arnold W."/>
            <person name="Bekel T."/>
            <person name="Blom J."/>
            <person name="Gartemann K.H."/>
            <person name="Linke B."/>
            <person name="Goesmann A."/>
            <person name="Puhler A."/>
            <person name="Shukla S.K."/>
            <person name="Tauch A."/>
        </authorList>
    </citation>
    <scope>NUCLEOTIDE SEQUENCE [LARGE SCALE GENOMIC DNA]</scope>
    <source>
        <strain evidence="4">ATCC 700975 / DSM 44827 / CIP 107346 / CN-1</strain>
    </source>
</reference>
<gene>
    <name evidence="3" type="ordered locus">cauri_2173</name>
</gene>
<name>C3PIW2_CORA7</name>
<dbReference type="OrthoDB" id="9809524at2"/>
<dbReference type="EMBL" id="CP001601">
    <property type="protein sequence ID" value="ACP33766.1"/>
    <property type="molecule type" value="Genomic_DNA"/>
</dbReference>
<organism evidence="3 4">
    <name type="scientific">Corynebacterium aurimucosum (strain ATCC 700975 / DSM 44827 / CIP 107346 / CN-1)</name>
    <name type="common">Corynebacterium nigricans</name>
    <dbReference type="NCBI Taxonomy" id="548476"/>
    <lineage>
        <taxon>Bacteria</taxon>
        <taxon>Bacillati</taxon>
        <taxon>Actinomycetota</taxon>
        <taxon>Actinomycetes</taxon>
        <taxon>Mycobacteriales</taxon>
        <taxon>Corynebacteriaceae</taxon>
        <taxon>Corynebacterium</taxon>
    </lineage>
</organism>
<dbReference type="STRING" id="548476.cauri_2173"/>
<dbReference type="HOGENOM" id="CLU_130332_1_3_11"/>
<sequence length="86" mass="9370">MNLDPQEVKPSITRLKRARGQIDAVIRMLEAGEECESAITQLAAAAKAIDRAGYSIIATGLKQCYREEGADGIDAEKMEKLFLSLS</sequence>
<dbReference type="PANTHER" id="PTHR33677:SF5">
    <property type="entry name" value="TRANSCRIPTIONAL REPRESSOR FRMR"/>
    <property type="match status" value="1"/>
</dbReference>
<dbReference type="CDD" id="cd10148">
    <property type="entry name" value="CsoR-like_DUF156"/>
    <property type="match status" value="1"/>
</dbReference>
<evidence type="ECO:0000313" key="4">
    <source>
        <dbReference type="Proteomes" id="UP000002077"/>
    </source>
</evidence>
<dbReference type="Gene3D" id="1.20.58.1000">
    <property type="entry name" value="Metal-sensitive repressor, helix protomer"/>
    <property type="match status" value="1"/>
</dbReference>
<evidence type="ECO:0000256" key="1">
    <source>
        <dbReference type="ARBA" id="ARBA00005428"/>
    </source>
</evidence>
<dbReference type="GO" id="GO:0045892">
    <property type="term" value="P:negative regulation of DNA-templated transcription"/>
    <property type="evidence" value="ECO:0007669"/>
    <property type="project" value="UniProtKB-ARBA"/>
</dbReference>
<dbReference type="PANTHER" id="PTHR33677">
    <property type="entry name" value="TRANSCRIPTIONAL REPRESSOR FRMR-RELATED"/>
    <property type="match status" value="1"/>
</dbReference>
<evidence type="ECO:0000256" key="2">
    <source>
        <dbReference type="ARBA" id="ARBA00023008"/>
    </source>
</evidence>
<dbReference type="KEGG" id="car:cauri_2173"/>
<evidence type="ECO:0000313" key="3">
    <source>
        <dbReference type="EMBL" id="ACP33766.1"/>
    </source>
</evidence>
<dbReference type="AlphaFoldDB" id="C3PIW2"/>
<dbReference type="InterPro" id="IPR038390">
    <property type="entry name" value="Metal_Tscrpt_repr_sf"/>
</dbReference>
<dbReference type="GO" id="GO:0003677">
    <property type="term" value="F:DNA binding"/>
    <property type="evidence" value="ECO:0007669"/>
    <property type="project" value="InterPro"/>
</dbReference>
<accession>C3PIW2</accession>
<proteinExistence type="inferred from homology"/>
<dbReference type="RefSeq" id="WP_010188967.1">
    <property type="nucleotide sequence ID" value="NC_012590.1"/>
</dbReference>
<protein>
    <submittedName>
        <fullName evidence="3">Putative transcriptional regulator</fullName>
    </submittedName>
</protein>
<keyword evidence="4" id="KW-1185">Reference proteome</keyword>
<dbReference type="eggNOG" id="COG1937">
    <property type="taxonomic scope" value="Bacteria"/>
</dbReference>